<gene>
    <name evidence="23" type="primary">ligD</name>
    <name evidence="23" type="ORF">GCM10022276_14740</name>
</gene>
<evidence type="ECO:0000256" key="19">
    <source>
        <dbReference type="ARBA" id="ARBA00029943"/>
    </source>
</evidence>
<dbReference type="NCBIfam" id="TIGR02777">
    <property type="entry name" value="LigD_PE_dom"/>
    <property type="match status" value="1"/>
</dbReference>
<dbReference type="Proteomes" id="UP001500827">
    <property type="component" value="Unassembled WGS sequence"/>
</dbReference>
<dbReference type="InterPro" id="IPR014145">
    <property type="entry name" value="LigD_pol_dom"/>
</dbReference>
<evidence type="ECO:0000256" key="18">
    <source>
        <dbReference type="ARBA" id="ARBA00023268"/>
    </source>
</evidence>
<evidence type="ECO:0000256" key="7">
    <source>
        <dbReference type="ARBA" id="ARBA00022723"/>
    </source>
</evidence>
<evidence type="ECO:0000256" key="20">
    <source>
        <dbReference type="ARBA" id="ARBA00034003"/>
    </source>
</evidence>
<evidence type="ECO:0000259" key="22">
    <source>
        <dbReference type="PROSITE" id="PS50160"/>
    </source>
</evidence>
<dbReference type="Pfam" id="PF21686">
    <property type="entry name" value="LigD_Prim-Pol"/>
    <property type="match status" value="1"/>
</dbReference>
<organism evidence="23 24">
    <name type="scientific">Sphingomonas limnosediminicola</name>
    <dbReference type="NCBI Taxonomy" id="940133"/>
    <lineage>
        <taxon>Bacteria</taxon>
        <taxon>Pseudomonadati</taxon>
        <taxon>Pseudomonadota</taxon>
        <taxon>Alphaproteobacteria</taxon>
        <taxon>Sphingomonadales</taxon>
        <taxon>Sphingomonadaceae</taxon>
        <taxon>Sphingomonas</taxon>
    </lineage>
</organism>
<keyword evidence="16" id="KW-0234">DNA repair</keyword>
<keyword evidence="13" id="KW-0239">DNA-directed DNA polymerase</keyword>
<proteinExistence type="predicted"/>
<feature type="region of interest" description="Disordered" evidence="21">
    <location>
        <begin position="200"/>
        <end position="222"/>
    </location>
</feature>
<dbReference type="InterPro" id="IPR012340">
    <property type="entry name" value="NA-bd_OB-fold"/>
</dbReference>
<evidence type="ECO:0000256" key="14">
    <source>
        <dbReference type="ARBA" id="ARBA00023125"/>
    </source>
</evidence>
<keyword evidence="8" id="KW-0547">Nucleotide-binding</keyword>
<dbReference type="NCBIfam" id="TIGR02776">
    <property type="entry name" value="NHEJ_ligase_prk"/>
    <property type="match status" value="1"/>
</dbReference>
<dbReference type="GO" id="GO:0016874">
    <property type="term" value="F:ligase activity"/>
    <property type="evidence" value="ECO:0007669"/>
    <property type="project" value="UniProtKB-KW"/>
</dbReference>
<evidence type="ECO:0000256" key="13">
    <source>
        <dbReference type="ARBA" id="ARBA00022932"/>
    </source>
</evidence>
<keyword evidence="6" id="KW-0540">Nuclease</keyword>
<keyword evidence="12" id="KW-0067">ATP-binding</keyword>
<dbReference type="EC" id="6.5.1.1" evidence="2"/>
<evidence type="ECO:0000256" key="5">
    <source>
        <dbReference type="ARBA" id="ARBA00022695"/>
    </source>
</evidence>
<dbReference type="InterPro" id="IPR014143">
    <property type="entry name" value="NHEJ_ligase_prk"/>
</dbReference>
<dbReference type="InterPro" id="IPR012310">
    <property type="entry name" value="DNA_ligase_ATP-dep_cent"/>
</dbReference>
<keyword evidence="17" id="KW-0464">Manganese</keyword>
<evidence type="ECO:0000256" key="4">
    <source>
        <dbReference type="ARBA" id="ARBA00022679"/>
    </source>
</evidence>
<dbReference type="Gene3D" id="3.90.920.10">
    <property type="entry name" value="DNA primase, PRIM domain"/>
    <property type="match status" value="1"/>
</dbReference>
<dbReference type="Pfam" id="PF04679">
    <property type="entry name" value="DNA_ligase_A_C"/>
    <property type="match status" value="1"/>
</dbReference>
<dbReference type="InterPro" id="IPR014146">
    <property type="entry name" value="LigD_ligase_dom"/>
</dbReference>
<dbReference type="NCBIfam" id="TIGR02778">
    <property type="entry name" value="ligD_pol"/>
    <property type="match status" value="1"/>
</dbReference>
<keyword evidence="10" id="KW-0378">Hydrolase</keyword>
<evidence type="ECO:0000256" key="9">
    <source>
        <dbReference type="ARBA" id="ARBA00022763"/>
    </source>
</evidence>
<evidence type="ECO:0000313" key="24">
    <source>
        <dbReference type="Proteomes" id="UP001500827"/>
    </source>
</evidence>
<sequence>MARKVPLDIETYNRKRDFSKTKEPRGRKLKGKGDSFVVQKHDASRLHWDFRLELDGVLKSWAVPKGPSLDPDEKRLAMRTEDHPLDYGTFEGTIPKGEYGGGTVMLWDQGRWIPQLSKDPSKTIEEGHLHFTLEGDRMKGEWVMFRLKPRRGEKAEPWMLKKVTDDYADPDDGNALVDNCVTSVTTGRTMAEIATGEDVWRSNRGGQKGGRGKRKASAAPPAFEQPQLATLVDDVPTGNGWIHEYKYDGYRLLLAVGDGVATAWTRNAKDWSDKFKTLVKAAAKLPAGCLIDGEAVAIDDNGKPSFQLLQSTLKEAKGANLVFYAFDLLVDRGEDIRKLPQIERKARLAAMLEGVSPPILYGDHVVGRGEALFNEVCKQGGEGIVSKKADAPYRGTRTRCWLKVKCIQRQEFVIVGWSESDKRLGFRALLLAAKEKRKLTYVGKVGTGFSGKLIEEMMGRMKPLEVDKAPVEVPRADRKGAHFIEPKLVAEIAFTEFTNEGILRHPSFIGLREDKPAKDVVVETPKYLKKAEKKSERPTAESLGIKISSPERVIYPEDGLTKLDLANYYAAVDPLIMIDAARRPMTLIRCPQGRAKKCFFQKHDSGTFGPDVKHIPIKEKDGEMQDYLYFDDIKGLLACVQMGTVEFHGWGSKVDKIEYPDRLVFDLDPDVGLDFAKVKEAALRLKALLGDLGLKTFPLLSGGKGIHVVVPLDASKDWPTVKSFADRFSRAIAEAEPEMFTANIRKVQRQGRIFLDWLRNQRGATAVMPYSARAREGAPVSAPIAWEELDRYDSGGHFSIRDADELIERAGSKLLAGWGKASQALPDA</sequence>
<dbReference type="Gene3D" id="2.40.50.140">
    <property type="entry name" value="Nucleic acid-binding proteins"/>
    <property type="match status" value="1"/>
</dbReference>
<dbReference type="CDD" id="cd07971">
    <property type="entry name" value="OBF_DNA_ligase_LigD"/>
    <property type="match status" value="1"/>
</dbReference>
<dbReference type="EMBL" id="BAABBM010000001">
    <property type="protein sequence ID" value="GAA3896827.1"/>
    <property type="molecule type" value="Genomic_DNA"/>
</dbReference>
<accession>A0ABP7LAF0</accession>
<dbReference type="PANTHER" id="PTHR42705">
    <property type="entry name" value="BIFUNCTIONAL NON-HOMOLOGOUS END JOINING PROTEIN LIGD"/>
    <property type="match status" value="1"/>
</dbReference>
<comment type="cofactor">
    <cofactor evidence="1">
        <name>Mn(2+)</name>
        <dbReference type="ChEBI" id="CHEBI:29035"/>
    </cofactor>
</comment>
<comment type="catalytic activity">
    <reaction evidence="20">
        <text>ATP + (deoxyribonucleotide)n-3'-hydroxyl + 5'-phospho-(deoxyribonucleotide)m = (deoxyribonucleotide)n+m + AMP + diphosphate.</text>
        <dbReference type="EC" id="6.5.1.1"/>
    </reaction>
</comment>
<feature type="domain" description="ATP-dependent DNA ligase family profile" evidence="22">
    <location>
        <begin position="314"/>
        <end position="405"/>
    </location>
</feature>
<evidence type="ECO:0000256" key="2">
    <source>
        <dbReference type="ARBA" id="ARBA00012727"/>
    </source>
</evidence>
<dbReference type="InterPro" id="IPR033651">
    <property type="entry name" value="PaeLigD_Pol-like"/>
</dbReference>
<protein>
    <recommendedName>
        <fullName evidence="2">DNA ligase (ATP)</fullName>
        <ecNumber evidence="2">6.5.1.1</ecNumber>
    </recommendedName>
    <alternativeName>
        <fullName evidence="19">NHEJ DNA polymerase</fullName>
    </alternativeName>
</protein>
<dbReference type="InterPro" id="IPR012309">
    <property type="entry name" value="DNA_ligase_ATP-dep_C"/>
</dbReference>
<dbReference type="NCBIfam" id="TIGR02779">
    <property type="entry name" value="NHEJ_ligase_lig"/>
    <property type="match status" value="1"/>
</dbReference>
<evidence type="ECO:0000256" key="15">
    <source>
        <dbReference type="ARBA" id="ARBA00023172"/>
    </source>
</evidence>
<dbReference type="InterPro" id="IPR014144">
    <property type="entry name" value="LigD_PE_domain"/>
</dbReference>
<dbReference type="PROSITE" id="PS50160">
    <property type="entry name" value="DNA_LIGASE_A3"/>
    <property type="match status" value="1"/>
</dbReference>
<keyword evidence="7" id="KW-0479">Metal-binding</keyword>
<dbReference type="SUPFAM" id="SSF56091">
    <property type="entry name" value="DNA ligase/mRNA capping enzyme, catalytic domain"/>
    <property type="match status" value="1"/>
</dbReference>
<evidence type="ECO:0000256" key="11">
    <source>
        <dbReference type="ARBA" id="ARBA00022839"/>
    </source>
</evidence>
<keyword evidence="9" id="KW-0227">DNA damage</keyword>
<dbReference type="NCBIfam" id="NF004628">
    <property type="entry name" value="PRK05972.1"/>
    <property type="match status" value="1"/>
</dbReference>
<dbReference type="PANTHER" id="PTHR42705:SF2">
    <property type="entry name" value="BIFUNCTIONAL NON-HOMOLOGOUS END JOINING PROTEIN LIGD"/>
    <property type="match status" value="1"/>
</dbReference>
<keyword evidence="4" id="KW-0808">Transferase</keyword>
<reference evidence="24" key="1">
    <citation type="journal article" date="2019" name="Int. J. Syst. Evol. Microbiol.">
        <title>The Global Catalogue of Microorganisms (GCM) 10K type strain sequencing project: providing services to taxonomists for standard genome sequencing and annotation.</title>
        <authorList>
            <consortium name="The Broad Institute Genomics Platform"/>
            <consortium name="The Broad Institute Genome Sequencing Center for Infectious Disease"/>
            <person name="Wu L."/>
            <person name="Ma J."/>
        </authorList>
    </citation>
    <scope>NUCLEOTIDE SEQUENCE [LARGE SCALE GENOMIC DNA]</scope>
    <source>
        <strain evidence="24">JCM 17543</strain>
    </source>
</reference>
<name>A0ABP7LAF0_9SPHN</name>
<evidence type="ECO:0000313" key="23">
    <source>
        <dbReference type="EMBL" id="GAA3896827.1"/>
    </source>
</evidence>
<keyword evidence="5" id="KW-0548">Nucleotidyltransferase</keyword>
<evidence type="ECO:0000256" key="3">
    <source>
        <dbReference type="ARBA" id="ARBA00022598"/>
    </source>
</evidence>
<dbReference type="Pfam" id="PF01068">
    <property type="entry name" value="DNA_ligase_A_M"/>
    <property type="match status" value="1"/>
</dbReference>
<dbReference type="InterPro" id="IPR052171">
    <property type="entry name" value="NHEJ_LigD"/>
</dbReference>
<evidence type="ECO:0000256" key="16">
    <source>
        <dbReference type="ARBA" id="ARBA00023204"/>
    </source>
</evidence>
<keyword evidence="15" id="KW-0233">DNA recombination</keyword>
<dbReference type="Gene3D" id="3.30.470.30">
    <property type="entry name" value="DNA ligase/mRNA capping enzyme"/>
    <property type="match status" value="1"/>
</dbReference>
<keyword evidence="18" id="KW-0511">Multifunctional enzyme</keyword>
<evidence type="ECO:0000256" key="21">
    <source>
        <dbReference type="SAM" id="MobiDB-lite"/>
    </source>
</evidence>
<dbReference type="Gene3D" id="3.30.1490.70">
    <property type="match status" value="1"/>
</dbReference>
<evidence type="ECO:0000256" key="1">
    <source>
        <dbReference type="ARBA" id="ARBA00001936"/>
    </source>
</evidence>
<dbReference type="SUPFAM" id="SSF50249">
    <property type="entry name" value="Nucleic acid-binding proteins"/>
    <property type="match status" value="1"/>
</dbReference>
<evidence type="ECO:0000256" key="17">
    <source>
        <dbReference type="ARBA" id="ARBA00023211"/>
    </source>
</evidence>
<evidence type="ECO:0000256" key="10">
    <source>
        <dbReference type="ARBA" id="ARBA00022801"/>
    </source>
</evidence>
<evidence type="ECO:0000256" key="12">
    <source>
        <dbReference type="ARBA" id="ARBA00022840"/>
    </source>
</evidence>
<evidence type="ECO:0000256" key="8">
    <source>
        <dbReference type="ARBA" id="ARBA00022741"/>
    </source>
</evidence>
<dbReference type="CDD" id="cd04862">
    <property type="entry name" value="PaeLigD_Pol_like"/>
    <property type="match status" value="1"/>
</dbReference>
<keyword evidence="11" id="KW-0269">Exonuclease</keyword>
<dbReference type="CDD" id="cd07906">
    <property type="entry name" value="Adenylation_DNA_ligase_LigD_LigC"/>
    <property type="match status" value="1"/>
</dbReference>
<dbReference type="RefSeq" id="WP_344699032.1">
    <property type="nucleotide sequence ID" value="NZ_BAABBM010000001.1"/>
</dbReference>
<keyword evidence="24" id="KW-1185">Reference proteome</keyword>
<keyword evidence="3 23" id="KW-0436">Ligase</keyword>
<keyword evidence="14" id="KW-0238">DNA-binding</keyword>
<dbReference type="Pfam" id="PF13298">
    <property type="entry name" value="LigD_N"/>
    <property type="match status" value="1"/>
</dbReference>
<evidence type="ECO:0000256" key="6">
    <source>
        <dbReference type="ARBA" id="ARBA00022722"/>
    </source>
</evidence>
<comment type="caution">
    <text evidence="23">The sequence shown here is derived from an EMBL/GenBank/DDBJ whole genome shotgun (WGS) entry which is preliminary data.</text>
</comment>